<protein>
    <submittedName>
        <fullName evidence="2">Uncharacterized protein</fullName>
    </submittedName>
</protein>
<comment type="caution">
    <text evidence="2">The sequence shown here is derived from an EMBL/GenBank/DDBJ whole genome shotgun (WGS) entry which is preliminary data.</text>
</comment>
<proteinExistence type="predicted"/>
<gene>
    <name evidence="2" type="ORF">DLJ59_07635</name>
</gene>
<evidence type="ECO:0000256" key="1">
    <source>
        <dbReference type="SAM" id="MobiDB-lite"/>
    </source>
</evidence>
<name>A0A3N9XDN1_9ACTN</name>
<evidence type="ECO:0000313" key="3">
    <source>
        <dbReference type="Proteomes" id="UP000282312"/>
    </source>
</evidence>
<feature type="compositionally biased region" description="Basic and acidic residues" evidence="1">
    <location>
        <begin position="41"/>
        <end position="60"/>
    </location>
</feature>
<accession>A0A3N9XDN1</accession>
<dbReference type="OrthoDB" id="3378277at2"/>
<dbReference type="EMBL" id="QGSZ01000156">
    <property type="protein sequence ID" value="RQX05473.1"/>
    <property type="molecule type" value="Genomic_DNA"/>
</dbReference>
<feature type="region of interest" description="Disordered" evidence="1">
    <location>
        <begin position="41"/>
        <end position="80"/>
    </location>
</feature>
<reference evidence="2 3" key="1">
    <citation type="submission" date="2018-05" db="EMBL/GenBank/DDBJ databases">
        <title>Micromonospora from Atacama Desert.</title>
        <authorList>
            <person name="Carro L."/>
            <person name="Goodfellow M."/>
            <person name="Klenk H.-P."/>
        </authorList>
    </citation>
    <scope>NUCLEOTIDE SEQUENCE [LARGE SCALE GENOMIC DNA]</scope>
    <source>
        <strain evidence="2 3">LB39</strain>
    </source>
</reference>
<organism evidence="2 3">
    <name type="scientific">Micromonospora inaquosa</name>
    <dbReference type="NCBI Taxonomy" id="2203716"/>
    <lineage>
        <taxon>Bacteria</taxon>
        <taxon>Bacillati</taxon>
        <taxon>Actinomycetota</taxon>
        <taxon>Actinomycetes</taxon>
        <taxon>Micromonosporales</taxon>
        <taxon>Micromonosporaceae</taxon>
        <taxon>Micromonospora</taxon>
    </lineage>
</organism>
<dbReference type="Proteomes" id="UP000282312">
    <property type="component" value="Unassembled WGS sequence"/>
</dbReference>
<keyword evidence="3" id="KW-1185">Reference proteome</keyword>
<sequence>MTLASSVASTPADASTGLPYTYLHTQSWTRATNVITRSDVRRWRRDSDSSGRELTRRLRDVPGLTHRPTPAGRSSFPAAPKKTTRYLAGELQPYLAEPLPVDATTLAGSLAPRELANEPAYPRMLVHGVIGLATSQYLSQEQRAETLRVLAGVPNISFEGEQTDLAGRAGLGFSVTADGSTTQLILNPGTGEVLSAHEQVTGARAGLFSLVLILERGRAATDTSTPSSRP</sequence>
<dbReference type="AlphaFoldDB" id="A0A3N9XDN1"/>
<evidence type="ECO:0000313" key="2">
    <source>
        <dbReference type="EMBL" id="RQX05473.1"/>
    </source>
</evidence>